<dbReference type="AlphaFoldDB" id="A0A0F8WNI3"/>
<protein>
    <submittedName>
        <fullName evidence="1">Uncharacterized protein</fullName>
    </submittedName>
</protein>
<dbReference type="EMBL" id="LAZR01068328">
    <property type="protein sequence ID" value="KKK49845.1"/>
    <property type="molecule type" value="Genomic_DNA"/>
</dbReference>
<evidence type="ECO:0000313" key="1">
    <source>
        <dbReference type="EMBL" id="KKK49845.1"/>
    </source>
</evidence>
<proteinExistence type="predicted"/>
<comment type="caution">
    <text evidence="1">The sequence shown here is derived from an EMBL/GenBank/DDBJ whole genome shotgun (WGS) entry which is preliminary data.</text>
</comment>
<feature type="non-terminal residue" evidence="1">
    <location>
        <position position="38"/>
    </location>
</feature>
<reference evidence="1" key="1">
    <citation type="journal article" date="2015" name="Nature">
        <title>Complex archaea that bridge the gap between prokaryotes and eukaryotes.</title>
        <authorList>
            <person name="Spang A."/>
            <person name="Saw J.H."/>
            <person name="Jorgensen S.L."/>
            <person name="Zaremba-Niedzwiedzka K."/>
            <person name="Martijn J."/>
            <person name="Lind A.E."/>
            <person name="van Eijk R."/>
            <person name="Schleper C."/>
            <person name="Guy L."/>
            <person name="Ettema T.J."/>
        </authorList>
    </citation>
    <scope>NUCLEOTIDE SEQUENCE</scope>
</reference>
<accession>A0A0F8WNI3</accession>
<name>A0A0F8WNI3_9ZZZZ</name>
<gene>
    <name evidence="1" type="ORF">LCGC14_3130940</name>
</gene>
<organism evidence="1">
    <name type="scientific">marine sediment metagenome</name>
    <dbReference type="NCBI Taxonomy" id="412755"/>
    <lineage>
        <taxon>unclassified sequences</taxon>
        <taxon>metagenomes</taxon>
        <taxon>ecological metagenomes</taxon>
    </lineage>
</organism>
<sequence>MTKDASVKRKDSMKEWLLGSLKGPFDNRYLSHLRHVGL</sequence>